<organism evidence="8 9">
    <name type="scientific">Pseudocohnilembus persalinus</name>
    <name type="common">Ciliate</name>
    <dbReference type="NCBI Taxonomy" id="266149"/>
    <lineage>
        <taxon>Eukaryota</taxon>
        <taxon>Sar</taxon>
        <taxon>Alveolata</taxon>
        <taxon>Ciliophora</taxon>
        <taxon>Intramacronucleata</taxon>
        <taxon>Oligohymenophorea</taxon>
        <taxon>Scuticociliatia</taxon>
        <taxon>Philasterida</taxon>
        <taxon>Pseudocohnilembidae</taxon>
        <taxon>Pseudocohnilembus</taxon>
    </lineage>
</organism>
<dbReference type="InterPro" id="IPR011004">
    <property type="entry name" value="Trimer_LpxA-like_sf"/>
</dbReference>
<gene>
    <name evidence="8" type="ORF">PPERSA_07818</name>
</gene>
<dbReference type="OMA" id="CMIESGC"/>
<keyword evidence="9" id="KW-1185">Reference proteome</keyword>
<evidence type="ECO:0000256" key="4">
    <source>
        <dbReference type="ARBA" id="ARBA00022490"/>
    </source>
</evidence>
<feature type="compositionally biased region" description="Low complexity" evidence="7">
    <location>
        <begin position="23"/>
        <end position="41"/>
    </location>
</feature>
<sequence length="223" mass="25505">MSFNPQVNKEAQKVDKQKEEQQSQEQQQQQSQTQQQQQQKQHTPNMIDPNLHYTIIPDQTKDIQGNIKFGKGCVVHPGSSITVQEGAGPIIFGDYNIIEERCYITNKVQKDGSVKTMYIGNYNLFEVDSKINSSNIGDFNQFEPRCILERNCEIKNGCTIGATVQIPSNSKFNNNTKIHWPEKLGKDQNFDEESHKQGIISLYESLATILPQYQKIQRLKPSQ</sequence>
<dbReference type="PANTHER" id="PTHR13072">
    <property type="entry name" value="DYNACTIN 6"/>
    <property type="match status" value="1"/>
</dbReference>
<feature type="region of interest" description="Disordered" evidence="7">
    <location>
        <begin position="1"/>
        <end position="50"/>
    </location>
</feature>
<dbReference type="Gene3D" id="2.160.10.10">
    <property type="entry name" value="Hexapeptide repeat proteins"/>
    <property type="match status" value="1"/>
</dbReference>
<dbReference type="AlphaFoldDB" id="A0A0V0QBX0"/>
<dbReference type="InParanoid" id="A0A0V0QBX0"/>
<dbReference type="OrthoDB" id="2355at2759"/>
<comment type="caution">
    <text evidence="8">The sequence shown here is derived from an EMBL/GenBank/DDBJ whole genome shotgun (WGS) entry which is preliminary data.</text>
</comment>
<dbReference type="GO" id="GO:0070840">
    <property type="term" value="F:dynein complex binding"/>
    <property type="evidence" value="ECO:0007669"/>
    <property type="project" value="TreeGrafter"/>
</dbReference>
<evidence type="ECO:0000313" key="9">
    <source>
        <dbReference type="Proteomes" id="UP000054937"/>
    </source>
</evidence>
<dbReference type="EMBL" id="LDAU01000204">
    <property type="protein sequence ID" value="KRW99741.1"/>
    <property type="molecule type" value="Genomic_DNA"/>
</dbReference>
<evidence type="ECO:0000256" key="2">
    <source>
        <dbReference type="ARBA" id="ARBA00007719"/>
    </source>
</evidence>
<accession>A0A0V0QBX0</accession>
<dbReference type="PANTHER" id="PTHR13072:SF0">
    <property type="entry name" value="DYNACTIN SUBUNIT 6"/>
    <property type="match status" value="1"/>
</dbReference>
<comment type="function">
    <text evidence="6">Part of the dynactin complex that activates the molecular motor dynein for ultra-processive transport along microtubules.</text>
</comment>
<evidence type="ECO:0000256" key="5">
    <source>
        <dbReference type="ARBA" id="ARBA00023212"/>
    </source>
</evidence>
<dbReference type="Proteomes" id="UP000054937">
    <property type="component" value="Unassembled WGS sequence"/>
</dbReference>
<keyword evidence="5" id="KW-0206">Cytoskeleton</keyword>
<dbReference type="GO" id="GO:0005869">
    <property type="term" value="C:dynactin complex"/>
    <property type="evidence" value="ECO:0007669"/>
    <property type="project" value="InterPro"/>
</dbReference>
<reference evidence="8 9" key="1">
    <citation type="journal article" date="2015" name="Sci. Rep.">
        <title>Genome of the facultative scuticociliatosis pathogen Pseudocohnilembus persalinus provides insight into its virulence through horizontal gene transfer.</title>
        <authorList>
            <person name="Xiong J."/>
            <person name="Wang G."/>
            <person name="Cheng J."/>
            <person name="Tian M."/>
            <person name="Pan X."/>
            <person name="Warren A."/>
            <person name="Jiang C."/>
            <person name="Yuan D."/>
            <person name="Miao W."/>
        </authorList>
    </citation>
    <scope>NUCLEOTIDE SEQUENCE [LARGE SCALE GENOMIC DNA]</scope>
    <source>
        <strain evidence="8">36N120E</strain>
    </source>
</reference>
<dbReference type="GO" id="GO:0007052">
    <property type="term" value="P:mitotic spindle organization"/>
    <property type="evidence" value="ECO:0007669"/>
    <property type="project" value="TreeGrafter"/>
</dbReference>
<dbReference type="InterPro" id="IPR027777">
    <property type="entry name" value="DCTN6"/>
</dbReference>
<comment type="similarity">
    <text evidence="2">Belongs to the dynactin subunits 5/6 family. Dynactin subunit 6 subfamily.</text>
</comment>
<evidence type="ECO:0000256" key="1">
    <source>
        <dbReference type="ARBA" id="ARBA00004245"/>
    </source>
</evidence>
<evidence type="ECO:0000313" key="8">
    <source>
        <dbReference type="EMBL" id="KRW99741.1"/>
    </source>
</evidence>
<comment type="subcellular location">
    <subcellularLocation>
        <location evidence="1">Cytoplasm</location>
        <location evidence="1">Cytoskeleton</location>
    </subcellularLocation>
</comment>
<evidence type="ECO:0000256" key="3">
    <source>
        <dbReference type="ARBA" id="ARBA00016573"/>
    </source>
</evidence>
<evidence type="ECO:0000256" key="6">
    <source>
        <dbReference type="ARBA" id="ARBA00034687"/>
    </source>
</evidence>
<name>A0A0V0QBX0_PSEPJ</name>
<feature type="compositionally biased region" description="Basic and acidic residues" evidence="7">
    <location>
        <begin position="10"/>
        <end position="21"/>
    </location>
</feature>
<dbReference type="SUPFAM" id="SSF51161">
    <property type="entry name" value="Trimeric LpxA-like enzymes"/>
    <property type="match status" value="1"/>
</dbReference>
<evidence type="ECO:0000256" key="7">
    <source>
        <dbReference type="SAM" id="MobiDB-lite"/>
    </source>
</evidence>
<proteinExistence type="inferred from homology"/>
<keyword evidence="4" id="KW-0963">Cytoplasm</keyword>
<protein>
    <recommendedName>
        <fullName evidence="3">Dynactin subunit 6</fullName>
    </recommendedName>
</protein>